<evidence type="ECO:0000313" key="2">
    <source>
        <dbReference type="Proteomes" id="UP000449710"/>
    </source>
</evidence>
<sequence>MARDKWGYLTLNDENIFTILTELAAVENPSFVEKRMIEMLSNWYHGDVGSIDKDHNFLWDWEGGTIGKASGMDWDGVEEDILQRAVQNGYKP</sequence>
<protein>
    <submittedName>
        <fullName evidence="1">Uncharacterized protein</fullName>
    </submittedName>
</protein>
<comment type="caution">
    <text evidence="1">The sequence shown here is derived from an EMBL/GenBank/DDBJ whole genome shotgun (WGS) entry which is preliminary data.</text>
</comment>
<dbReference type="RefSeq" id="WP_160719775.1">
    <property type="nucleotide sequence ID" value="NZ_SUMG01000004.1"/>
</dbReference>
<keyword evidence="2" id="KW-1185">Reference proteome</keyword>
<dbReference type="Proteomes" id="UP000449710">
    <property type="component" value="Unassembled WGS sequence"/>
</dbReference>
<name>A0AA43XKE8_9CLOT</name>
<accession>A0AA43XKE8</accession>
<evidence type="ECO:0000313" key="1">
    <source>
        <dbReference type="EMBL" id="NBG87864.1"/>
    </source>
</evidence>
<organism evidence="1 2">
    <name type="scientific">Isachenkonia alkalipeptolytica</name>
    <dbReference type="NCBI Taxonomy" id="2565777"/>
    <lineage>
        <taxon>Bacteria</taxon>
        <taxon>Bacillati</taxon>
        <taxon>Bacillota</taxon>
        <taxon>Clostridia</taxon>
        <taxon>Eubacteriales</taxon>
        <taxon>Clostridiaceae</taxon>
        <taxon>Isachenkonia</taxon>
    </lineage>
</organism>
<gene>
    <name evidence="1" type="ORF">ISALK_05060</name>
</gene>
<proteinExistence type="predicted"/>
<reference evidence="1 2" key="1">
    <citation type="submission" date="2019-04" db="EMBL/GenBank/DDBJ databases">
        <title>Isachenkonia alkalipeptolytica gen. nov. sp. nov. a new anaerobic, alkiliphilic organothrophic bacterium capable to reduce synthesized ferrihydrite isolated from a soda lake.</title>
        <authorList>
            <person name="Toshchakov S.V."/>
            <person name="Zavarzina D.G."/>
            <person name="Zhilina T.N."/>
            <person name="Kostrikina N.A."/>
            <person name="Kublanov I.V."/>
        </authorList>
    </citation>
    <scope>NUCLEOTIDE SEQUENCE [LARGE SCALE GENOMIC DNA]</scope>
    <source>
        <strain evidence="1 2">Z-1701</strain>
    </source>
</reference>
<dbReference type="AlphaFoldDB" id="A0AA43XKE8"/>
<dbReference type="Pfam" id="PF19754">
    <property type="entry name" value="DUF6241"/>
    <property type="match status" value="1"/>
</dbReference>
<dbReference type="InterPro" id="IPR046208">
    <property type="entry name" value="DUF6241"/>
</dbReference>
<dbReference type="EMBL" id="SUMG01000004">
    <property type="protein sequence ID" value="NBG87864.1"/>
    <property type="molecule type" value="Genomic_DNA"/>
</dbReference>